<evidence type="ECO:0000313" key="1">
    <source>
        <dbReference type="EMBL" id="MBI5170792.1"/>
    </source>
</evidence>
<name>A0A933SDX2_UNCEI</name>
<gene>
    <name evidence="1" type="ORF">HZA61_14985</name>
</gene>
<dbReference type="AlphaFoldDB" id="A0A933SDX2"/>
<reference evidence="1" key="1">
    <citation type="submission" date="2020-07" db="EMBL/GenBank/DDBJ databases">
        <title>Huge and variable diversity of episymbiotic CPR bacteria and DPANN archaea in groundwater ecosystems.</title>
        <authorList>
            <person name="He C.Y."/>
            <person name="Keren R."/>
            <person name="Whittaker M."/>
            <person name="Farag I.F."/>
            <person name="Doudna J."/>
            <person name="Cate J.H.D."/>
            <person name="Banfield J.F."/>
        </authorList>
    </citation>
    <scope>NUCLEOTIDE SEQUENCE</scope>
    <source>
        <strain evidence="1">NC_groundwater_1813_Pr3_B-0.1um_71_17</strain>
    </source>
</reference>
<protein>
    <submittedName>
        <fullName evidence="1">Uncharacterized protein</fullName>
    </submittedName>
</protein>
<accession>A0A933SDX2</accession>
<dbReference type="EMBL" id="JACRIW010000109">
    <property type="protein sequence ID" value="MBI5170792.1"/>
    <property type="molecule type" value="Genomic_DNA"/>
</dbReference>
<evidence type="ECO:0000313" key="2">
    <source>
        <dbReference type="Proteomes" id="UP000696931"/>
    </source>
</evidence>
<sequence length="188" mass="21103">MDHYIPKRRVPVTLWSNDFRGVEGHVFLDLDPAGSQHQTVLAKLNESSRFLPAAVGPQGQVVLYRKSRLLRVTAGAQVLQSDVFNRGFLPWREEEAEVWLADGTSVSGRVWMPLERPNQRISDFMNQRGWEFFVLLSGRDVQLVNSEAVVRMALSESAGAPLDSRGSRIAVPQWPHHLQFAVGLEGMA</sequence>
<organism evidence="1 2">
    <name type="scientific">Eiseniibacteriota bacterium</name>
    <dbReference type="NCBI Taxonomy" id="2212470"/>
    <lineage>
        <taxon>Bacteria</taxon>
        <taxon>Candidatus Eiseniibacteriota</taxon>
    </lineage>
</organism>
<proteinExistence type="predicted"/>
<dbReference type="Proteomes" id="UP000696931">
    <property type="component" value="Unassembled WGS sequence"/>
</dbReference>
<comment type="caution">
    <text evidence="1">The sequence shown here is derived from an EMBL/GenBank/DDBJ whole genome shotgun (WGS) entry which is preliminary data.</text>
</comment>